<comment type="caution">
    <text evidence="1">The sequence shown here is derived from an EMBL/GenBank/DDBJ whole genome shotgun (WGS) entry which is preliminary data.</text>
</comment>
<dbReference type="STRING" id="29421.B2M20_14905"/>
<name>A0A1V4HVM7_NITVU</name>
<sequence>MAVRGADNAFVFPHSHAFRRDRISVDDDRKIGPGCLVEFGDGVTVIAEWHPVEGAIHLSIPTYRIAKETEVAPQTWRLVLDNDGYWRLERVW</sequence>
<protein>
    <submittedName>
        <fullName evidence="1">Uncharacterized protein</fullName>
    </submittedName>
</protein>
<evidence type="ECO:0000313" key="1">
    <source>
        <dbReference type="EMBL" id="OPH82031.1"/>
    </source>
</evidence>
<accession>A0A1V4HVM7</accession>
<dbReference type="AlphaFoldDB" id="A0A1V4HVM7"/>
<organism evidence="1 2">
    <name type="scientific">Nitrobacter vulgaris</name>
    <dbReference type="NCBI Taxonomy" id="29421"/>
    <lineage>
        <taxon>Bacteria</taxon>
        <taxon>Pseudomonadati</taxon>
        <taxon>Pseudomonadota</taxon>
        <taxon>Alphaproteobacteria</taxon>
        <taxon>Hyphomicrobiales</taxon>
        <taxon>Nitrobacteraceae</taxon>
        <taxon>Nitrobacter</taxon>
    </lineage>
</organism>
<dbReference type="EMBL" id="MWPQ01000051">
    <property type="protein sequence ID" value="OPH82031.1"/>
    <property type="molecule type" value="Genomic_DNA"/>
</dbReference>
<keyword evidence="2" id="KW-1185">Reference proteome</keyword>
<dbReference type="Proteomes" id="UP000189940">
    <property type="component" value="Unassembled WGS sequence"/>
</dbReference>
<dbReference type="OrthoDB" id="7778040at2"/>
<proteinExistence type="predicted"/>
<gene>
    <name evidence="1" type="ORF">B2M20_14905</name>
</gene>
<reference evidence="1 2" key="1">
    <citation type="submission" date="2017-02" db="EMBL/GenBank/DDBJ databases">
        <title>Genome sequence of the nitrite-oxidizing bacterium Nitrobacter vulgaris strain Ab1.</title>
        <authorList>
            <person name="Mellbye B.L."/>
            <person name="Davis E.W."/>
            <person name="Spieck E."/>
            <person name="Chang J.H."/>
            <person name="Bottomley P.J."/>
            <person name="Sayavedra-Soto L.A."/>
        </authorList>
    </citation>
    <scope>NUCLEOTIDE SEQUENCE [LARGE SCALE GENOMIC DNA]</scope>
    <source>
        <strain evidence="1 2">Ab1</strain>
    </source>
</reference>
<evidence type="ECO:0000313" key="2">
    <source>
        <dbReference type="Proteomes" id="UP000189940"/>
    </source>
</evidence>